<keyword evidence="5" id="KW-0804">Transcription</keyword>
<feature type="region of interest" description="Disordered" evidence="6">
    <location>
        <begin position="87"/>
        <end position="152"/>
    </location>
</feature>
<dbReference type="InterPro" id="IPR007808">
    <property type="entry name" value="Elf1"/>
</dbReference>
<evidence type="ECO:0000256" key="2">
    <source>
        <dbReference type="ARBA" id="ARBA00009730"/>
    </source>
</evidence>
<evidence type="ECO:0000313" key="8">
    <source>
        <dbReference type="Proteomes" id="UP001470230"/>
    </source>
</evidence>
<dbReference type="SUPFAM" id="SSF57783">
    <property type="entry name" value="Zinc beta-ribbon"/>
    <property type="match status" value="1"/>
</dbReference>
<keyword evidence="4 5" id="KW-0539">Nucleus</keyword>
<dbReference type="GO" id="GO:0003746">
    <property type="term" value="F:translation elongation factor activity"/>
    <property type="evidence" value="ECO:0007669"/>
    <property type="project" value="UniProtKB-KW"/>
</dbReference>
<comment type="subcellular location">
    <subcellularLocation>
        <location evidence="1 5">Nucleus</location>
    </subcellularLocation>
</comment>
<dbReference type="InterPro" id="IPR038567">
    <property type="entry name" value="T_Elf1_sf"/>
</dbReference>
<evidence type="ECO:0000256" key="6">
    <source>
        <dbReference type="SAM" id="MobiDB-lite"/>
    </source>
</evidence>
<comment type="caution">
    <text evidence="7">The sequence shown here is derived from an EMBL/GenBank/DDBJ whole genome shotgun (WGS) entry which is preliminary data.</text>
</comment>
<dbReference type="PANTHER" id="PTHR20934">
    <property type="entry name" value="TRANSCRIPTION ELONGATION FACTOR 1 HOMOLOG"/>
    <property type="match status" value="1"/>
</dbReference>
<comment type="similarity">
    <text evidence="2 5">Belongs to the ELOF1 family.</text>
</comment>
<dbReference type="Pfam" id="PF05129">
    <property type="entry name" value="Zn_ribbon_Elf1"/>
    <property type="match status" value="1"/>
</dbReference>
<name>A0ABR2KLS4_9EUKA</name>
<protein>
    <recommendedName>
        <fullName evidence="5">Transcription elongation factor 1 homolog</fullName>
    </recommendedName>
</protein>
<feature type="compositionally biased region" description="Acidic residues" evidence="6">
    <location>
        <begin position="107"/>
        <end position="116"/>
    </location>
</feature>
<evidence type="ECO:0000256" key="5">
    <source>
        <dbReference type="RuleBase" id="RU364033"/>
    </source>
</evidence>
<evidence type="ECO:0000256" key="1">
    <source>
        <dbReference type="ARBA" id="ARBA00004123"/>
    </source>
</evidence>
<keyword evidence="8" id="KW-1185">Reference proteome</keyword>
<dbReference type="Gene3D" id="2.20.25.190">
    <property type="match status" value="1"/>
</dbReference>
<evidence type="ECO:0000256" key="3">
    <source>
        <dbReference type="ARBA" id="ARBA00022833"/>
    </source>
</evidence>
<comment type="function">
    <text evidence="5">Transcription elongation factor implicated in the maintenance of proper chromatin structure in actively transcribed regions.</text>
</comment>
<keyword evidence="7" id="KW-0648">Protein biosynthesis</keyword>
<evidence type="ECO:0000256" key="4">
    <source>
        <dbReference type="ARBA" id="ARBA00023242"/>
    </source>
</evidence>
<feature type="compositionally biased region" description="Low complexity" evidence="6">
    <location>
        <begin position="124"/>
        <end position="146"/>
    </location>
</feature>
<accession>A0ABR2KLS4</accession>
<dbReference type="EMBL" id="JAPFFF010000004">
    <property type="protein sequence ID" value="KAK8891783.1"/>
    <property type="molecule type" value="Genomic_DNA"/>
</dbReference>
<reference evidence="7 8" key="1">
    <citation type="submission" date="2024-04" db="EMBL/GenBank/DDBJ databases">
        <title>Tritrichomonas musculus Genome.</title>
        <authorList>
            <person name="Alves-Ferreira E."/>
            <person name="Grigg M."/>
            <person name="Lorenzi H."/>
            <person name="Galac M."/>
        </authorList>
    </citation>
    <scope>NUCLEOTIDE SEQUENCE [LARGE SCALE GENOMIC DNA]</scope>
    <source>
        <strain evidence="7 8">EAF2021</strain>
    </source>
</reference>
<proteinExistence type="inferred from homology"/>
<evidence type="ECO:0000313" key="7">
    <source>
        <dbReference type="EMBL" id="KAK8891783.1"/>
    </source>
</evidence>
<feature type="compositionally biased region" description="Basic and acidic residues" evidence="6">
    <location>
        <begin position="91"/>
        <end position="106"/>
    </location>
</feature>
<keyword evidence="5" id="KW-0805">Transcription regulation</keyword>
<gene>
    <name evidence="7" type="ORF">M9Y10_029003</name>
</gene>
<keyword evidence="3 5" id="KW-0862">Zinc</keyword>
<organism evidence="7 8">
    <name type="scientific">Tritrichomonas musculus</name>
    <dbReference type="NCBI Taxonomy" id="1915356"/>
    <lineage>
        <taxon>Eukaryota</taxon>
        <taxon>Metamonada</taxon>
        <taxon>Parabasalia</taxon>
        <taxon>Tritrichomonadida</taxon>
        <taxon>Tritrichomonadidae</taxon>
        <taxon>Tritrichomonas</taxon>
    </lineage>
</organism>
<keyword evidence="7" id="KW-0251">Elongation factor</keyword>
<keyword evidence="5" id="KW-0479">Metal-binding</keyword>
<dbReference type="PANTHER" id="PTHR20934:SF0">
    <property type="entry name" value="TRANSCRIPTION ELONGATION FACTOR 1 HOMOLOG"/>
    <property type="match status" value="1"/>
</dbReference>
<sequence length="152" mass="17026">MGKKKKGKKVTVQKRVYKIPKFFECPFCGRKDGIKISIHQKEKYATLECRSCHRGESEQIPIDPLTEPIDIYDNFMDRTREANIEFNAQPIDRDFSSDDDGNKIADSDGDFVEDDDTKIKKGGSDNSDSNSSALSSDKSDSNLSGSDKSDSE</sequence>
<dbReference type="Proteomes" id="UP001470230">
    <property type="component" value="Unassembled WGS sequence"/>
</dbReference>
<keyword evidence="5" id="KW-0863">Zinc-finger</keyword>